<evidence type="ECO:0000256" key="14">
    <source>
        <dbReference type="ARBA" id="ARBA00022679"/>
    </source>
</evidence>
<dbReference type="GO" id="GO:0007179">
    <property type="term" value="P:transforming growth factor beta receptor signaling pathway"/>
    <property type="evidence" value="ECO:0007669"/>
    <property type="project" value="TreeGrafter"/>
</dbReference>
<dbReference type="InterPro" id="IPR008271">
    <property type="entry name" value="Ser/Thr_kinase_AS"/>
</dbReference>
<evidence type="ECO:0000256" key="10">
    <source>
        <dbReference type="ARBA" id="ARBA00022525"/>
    </source>
</evidence>
<keyword evidence="26" id="KW-1133">Transmembrane helix</keyword>
<dbReference type="PROSITE" id="PS00107">
    <property type="entry name" value="PROTEIN_KINASE_ATP"/>
    <property type="match status" value="1"/>
</dbReference>
<keyword evidence="19 34" id="KW-0547">Nucleotide-binding</keyword>
<dbReference type="Pfam" id="PF08515">
    <property type="entry name" value="TGF_beta_GS"/>
    <property type="match status" value="1"/>
</dbReference>
<name>A0A9Q1AVJ0_9SAUR</name>
<keyword evidence="10" id="KW-0964">Secreted</keyword>
<keyword evidence="27" id="KW-0472">Membrane</keyword>
<comment type="subcellular location">
    <subcellularLocation>
        <location evidence="4">Cell junction</location>
        <location evidence="4">Tight junction</location>
    </subcellularLocation>
    <subcellularLocation>
        <location evidence="2">Cell membrane</location>
        <topology evidence="2">Single-pass type I membrane protein</topology>
    </subcellularLocation>
    <subcellularLocation>
        <location evidence="1">Cell surface</location>
    </subcellularLocation>
    <subcellularLocation>
        <location evidence="3">Membrane raft</location>
    </subcellularLocation>
    <subcellularLocation>
        <location evidence="35">Membrane</location>
        <topology evidence="35">Single-pass type I membrane protein</topology>
    </subcellularLocation>
    <subcellularLocation>
        <location evidence="5">Secreted</location>
    </subcellularLocation>
</comment>
<feature type="chain" id="PRO_5040408475" description="Serine/threonine-protein kinase receptor" evidence="36">
    <location>
        <begin position="22"/>
        <end position="868"/>
    </location>
</feature>
<evidence type="ECO:0000256" key="28">
    <source>
        <dbReference type="ARBA" id="ARBA00023157"/>
    </source>
</evidence>
<feature type="domain" description="Protein kinase" evidence="37">
    <location>
        <begin position="199"/>
        <end position="491"/>
    </location>
</feature>
<dbReference type="EC" id="2.7.11.30" evidence="35"/>
<evidence type="ECO:0000256" key="8">
    <source>
        <dbReference type="ARBA" id="ARBA00022475"/>
    </source>
</evidence>
<dbReference type="SUPFAM" id="SSF57302">
    <property type="entry name" value="Snake toxin-like"/>
    <property type="match status" value="1"/>
</dbReference>
<comment type="catalytic activity">
    <reaction evidence="32">
        <text>L-seryl-[receptor-protein] + ATP = O-phospho-L-seryl-[receptor-protein] + ADP + H(+)</text>
        <dbReference type="Rhea" id="RHEA:18673"/>
        <dbReference type="Rhea" id="RHEA-COMP:11022"/>
        <dbReference type="Rhea" id="RHEA-COMP:11023"/>
        <dbReference type="ChEBI" id="CHEBI:15378"/>
        <dbReference type="ChEBI" id="CHEBI:29999"/>
        <dbReference type="ChEBI" id="CHEBI:30616"/>
        <dbReference type="ChEBI" id="CHEBI:83421"/>
        <dbReference type="ChEBI" id="CHEBI:456216"/>
        <dbReference type="EC" id="2.7.11.30"/>
    </reaction>
</comment>
<evidence type="ECO:0000256" key="5">
    <source>
        <dbReference type="ARBA" id="ARBA00004613"/>
    </source>
</evidence>
<dbReference type="GO" id="GO:0030154">
    <property type="term" value="P:cell differentiation"/>
    <property type="evidence" value="ECO:0007669"/>
    <property type="project" value="UniProtKB-KW"/>
</dbReference>
<keyword evidence="25" id="KW-0965">Cell junction</keyword>
<reference evidence="39" key="1">
    <citation type="journal article" date="2023" name="DNA Res.">
        <title>Chromosome-level genome assembly of Phrynocephalus forsythii using third-generation DNA sequencing and Hi-C analysis.</title>
        <authorList>
            <person name="Qi Y."/>
            <person name="Zhao W."/>
            <person name="Zhao Y."/>
            <person name="Niu C."/>
            <person name="Cao S."/>
            <person name="Zhang Y."/>
        </authorList>
    </citation>
    <scope>NUCLEOTIDE SEQUENCE</scope>
    <source>
        <tissue evidence="39">Muscle</tissue>
    </source>
</reference>
<dbReference type="PANTHER" id="PTHR23255:SF61">
    <property type="entry name" value="TGF-BETA RECEPTOR TYPE-1"/>
    <property type="match status" value="1"/>
</dbReference>
<evidence type="ECO:0000256" key="34">
    <source>
        <dbReference type="PROSITE-ProRule" id="PRU10141"/>
    </source>
</evidence>
<keyword evidence="21" id="KW-0221">Differentiation</keyword>
<dbReference type="GO" id="GO:0005886">
    <property type="term" value="C:plasma membrane"/>
    <property type="evidence" value="ECO:0007669"/>
    <property type="project" value="UniProtKB-SubCell"/>
</dbReference>
<dbReference type="SUPFAM" id="SSF56112">
    <property type="entry name" value="Protein kinase-like (PK-like)"/>
    <property type="match status" value="1"/>
</dbReference>
<dbReference type="PROSITE" id="PS00108">
    <property type="entry name" value="PROTEIN_KINASE_ST"/>
    <property type="match status" value="1"/>
</dbReference>
<keyword evidence="13" id="KW-0341">Growth regulation</keyword>
<comment type="similarity">
    <text evidence="6 35">Belongs to the protein kinase superfamily. TKL Ser/Thr protein kinase family. TGFB receptor subfamily.</text>
</comment>
<organism evidence="39 40">
    <name type="scientific">Phrynocephalus forsythii</name>
    <dbReference type="NCBI Taxonomy" id="171643"/>
    <lineage>
        <taxon>Eukaryota</taxon>
        <taxon>Metazoa</taxon>
        <taxon>Chordata</taxon>
        <taxon>Craniata</taxon>
        <taxon>Vertebrata</taxon>
        <taxon>Euteleostomi</taxon>
        <taxon>Lepidosauria</taxon>
        <taxon>Squamata</taxon>
        <taxon>Bifurcata</taxon>
        <taxon>Unidentata</taxon>
        <taxon>Episquamata</taxon>
        <taxon>Toxicofera</taxon>
        <taxon>Iguania</taxon>
        <taxon>Acrodonta</taxon>
        <taxon>Agamidae</taxon>
        <taxon>Agaminae</taxon>
        <taxon>Phrynocephalus</taxon>
    </lineage>
</organism>
<keyword evidence="22 34" id="KW-0067">ATP-binding</keyword>
<keyword evidence="40" id="KW-1185">Reference proteome</keyword>
<sequence>MAAAAAAGLLLGLVFPEAAEALQCYCLLCTKDNFTCTTDGLCITSITRSGNKIMRNSMCIAETDLIPKDRPFICAVSTNEGSTTMPHCCNKDFCNKIDLPIPTPGPLPGKPSPALGPVELAAVIAGPVCFVCISLMLVLYICHNRTVIHHRVPSEEDPSMDRPFISEGTTLKDLIYDMTTSGSGSGLPLLVQRTIARTIVLQESIGKGRFGEVWRGKWRGEEVAVKIFSSREERSWFREAEIYQTVMLRHENILGFIAADNKDNGTWTQLWLVSDYHEHGSLFDYLNRYTVTVEGMIKLALSTASGLAHLHMEIVGTQGKPAIAHRDLKSKNILVKKNGTCCIADLGLAVRHDSATDTIDIAPNHRVGTKRYMAPEVLDDSINMKHFESFKRADIYAMGLVFWEIARRCSIGGIHEDYQLPYYDLVPSDPSVEEMRKVVCEQKLRPNIPNRWQSCEALRVMAKIMRECWYANGAARLTALRIKKTLSQLTIVVWNTWECCIGNGMTVFQASSKNSILKICRKEYENALFSCINRNERGSVCCSYAGHHTNCREYCQAIFRTDSSPGPSQIKAVESYCASVSPQLIHCVNNYTQSYPMRNSTDSLYCCERAEDYACQTACKKILMSMKTELEIVDALIDSCKTQPLPQDPLWQCFLESSQSAHPGVTLHPPPSTGLDGAKLHCCSKANTSLCRDLCTKLYSSSWGNPPTWHEFDRLCEYSPAEVSMLTCLADVREPCQLGCRNLSYCTNFNNRPTELFRSCNAQSDQGAMNDMKLWEKGSIKMPFINIPVLDIKKCQPEMWKAIACSLQIKPCHSKSRGSIICKSDCVEILKKCGDLSKFPEGHMPESICELLSPTDDLETCIPLERYL</sequence>
<dbReference type="InterPro" id="IPR045860">
    <property type="entry name" value="Snake_toxin-like_sf"/>
</dbReference>
<feature type="non-terminal residue" evidence="39">
    <location>
        <position position="1"/>
    </location>
</feature>
<dbReference type="FunFam" id="1.10.510.10:FF:000045">
    <property type="entry name" value="Receptor protein serine/threonine kinase"/>
    <property type="match status" value="1"/>
</dbReference>
<evidence type="ECO:0000256" key="7">
    <source>
        <dbReference type="ARBA" id="ARBA00022427"/>
    </source>
</evidence>
<dbReference type="InterPro" id="IPR056979">
    <property type="entry name" value="FZ_RECK"/>
</dbReference>
<evidence type="ECO:0000256" key="26">
    <source>
        <dbReference type="ARBA" id="ARBA00022989"/>
    </source>
</evidence>
<evidence type="ECO:0000256" key="12">
    <source>
        <dbReference type="ARBA" id="ARBA00022553"/>
    </source>
</evidence>
<keyword evidence="11 35" id="KW-0723">Serine/threonine-protein kinase</keyword>
<evidence type="ECO:0000256" key="25">
    <source>
        <dbReference type="ARBA" id="ARBA00022949"/>
    </source>
</evidence>
<dbReference type="PROSITE" id="PS51256">
    <property type="entry name" value="GS"/>
    <property type="match status" value="1"/>
</dbReference>
<dbReference type="InterPro" id="IPR017441">
    <property type="entry name" value="Protein_kinase_ATP_BS"/>
</dbReference>
<evidence type="ECO:0000256" key="29">
    <source>
        <dbReference type="ARBA" id="ARBA00023170"/>
    </source>
</evidence>
<dbReference type="InterPro" id="IPR056978">
    <property type="entry name" value="CC4_RECK"/>
</dbReference>
<evidence type="ECO:0000313" key="39">
    <source>
        <dbReference type="EMBL" id="KAJ7313678.1"/>
    </source>
</evidence>
<keyword evidence="30" id="KW-0325">Glycoprotein</keyword>
<dbReference type="InterPro" id="IPR000333">
    <property type="entry name" value="TGFB_receptor"/>
</dbReference>
<dbReference type="Proteomes" id="UP001142489">
    <property type="component" value="Unassembled WGS sequence"/>
</dbReference>
<evidence type="ECO:0000256" key="21">
    <source>
        <dbReference type="ARBA" id="ARBA00022782"/>
    </source>
</evidence>
<dbReference type="PROSITE" id="PS50011">
    <property type="entry name" value="PROTEIN_KINASE_DOM"/>
    <property type="match status" value="1"/>
</dbReference>
<keyword evidence="31 35" id="KW-0464">Manganese</keyword>
<feature type="domain" description="GS" evidence="38">
    <location>
        <begin position="169"/>
        <end position="198"/>
    </location>
</feature>
<dbReference type="GO" id="GO:0009986">
    <property type="term" value="C:cell surface"/>
    <property type="evidence" value="ECO:0007669"/>
    <property type="project" value="UniProtKB-SubCell"/>
</dbReference>
<dbReference type="Pfam" id="PF23298">
    <property type="entry name" value="FZ_RECK"/>
    <property type="match status" value="1"/>
</dbReference>
<dbReference type="Gene3D" id="1.10.510.10">
    <property type="entry name" value="Transferase(Phosphotransferase) domain 1"/>
    <property type="match status" value="1"/>
</dbReference>
<dbReference type="SMART" id="SM00467">
    <property type="entry name" value="GS"/>
    <property type="match status" value="1"/>
</dbReference>
<evidence type="ECO:0000259" key="38">
    <source>
        <dbReference type="PROSITE" id="PS51256"/>
    </source>
</evidence>
<keyword evidence="18 36" id="KW-0732">Signal</keyword>
<dbReference type="GO" id="GO:0046872">
    <property type="term" value="F:metal ion binding"/>
    <property type="evidence" value="ECO:0007669"/>
    <property type="project" value="UniProtKB-KW"/>
</dbReference>
<keyword evidence="20 35" id="KW-0418">Kinase</keyword>
<keyword evidence="23 35" id="KW-0460">Magnesium</keyword>
<evidence type="ECO:0000256" key="6">
    <source>
        <dbReference type="ARBA" id="ARBA00009605"/>
    </source>
</evidence>
<dbReference type="Pfam" id="PF22961">
    <property type="entry name" value="RECK-like_N"/>
    <property type="match status" value="1"/>
</dbReference>
<evidence type="ECO:0000256" key="11">
    <source>
        <dbReference type="ARBA" id="ARBA00022527"/>
    </source>
</evidence>
<dbReference type="GO" id="GO:0005923">
    <property type="term" value="C:bicellular tight junction"/>
    <property type="evidence" value="ECO:0007669"/>
    <property type="project" value="UniProtKB-SubCell"/>
</dbReference>
<evidence type="ECO:0000256" key="1">
    <source>
        <dbReference type="ARBA" id="ARBA00004241"/>
    </source>
</evidence>
<keyword evidence="24" id="KW-0832">Ubl conjugation</keyword>
<evidence type="ECO:0000256" key="16">
    <source>
        <dbReference type="ARBA" id="ARBA00022703"/>
    </source>
</evidence>
<evidence type="ECO:0000256" key="18">
    <source>
        <dbReference type="ARBA" id="ARBA00022729"/>
    </source>
</evidence>
<dbReference type="AlphaFoldDB" id="A0A9Q1AVJ0"/>
<dbReference type="PANTHER" id="PTHR23255">
    <property type="entry name" value="TRANSFORMING GROWTH FACTOR-BETA RECEPTOR TYPE I AND II"/>
    <property type="match status" value="1"/>
</dbReference>
<keyword evidence="7" id="KW-0796">Tight junction</keyword>
<evidence type="ECO:0000256" key="22">
    <source>
        <dbReference type="ARBA" id="ARBA00022840"/>
    </source>
</evidence>
<dbReference type="GO" id="GO:0006915">
    <property type="term" value="P:apoptotic process"/>
    <property type="evidence" value="ECO:0007669"/>
    <property type="project" value="UniProtKB-KW"/>
</dbReference>
<evidence type="ECO:0000256" key="23">
    <source>
        <dbReference type="ARBA" id="ARBA00022842"/>
    </source>
</evidence>
<accession>A0A9Q1AVJ0</accession>
<evidence type="ECO:0000256" key="20">
    <source>
        <dbReference type="ARBA" id="ARBA00022777"/>
    </source>
</evidence>
<keyword evidence="14 35" id="KW-0808">Transferase</keyword>
<evidence type="ECO:0000256" key="33">
    <source>
        <dbReference type="ARBA" id="ARBA00048773"/>
    </source>
</evidence>
<dbReference type="Pfam" id="PF23332">
    <property type="entry name" value="CC4_RECK"/>
    <property type="match status" value="2"/>
</dbReference>
<keyword evidence="9" id="KW-1017">Isopeptide bond</keyword>
<keyword evidence="8" id="KW-1003">Cell membrane</keyword>
<feature type="signal peptide" evidence="36">
    <location>
        <begin position="1"/>
        <end position="21"/>
    </location>
</feature>
<evidence type="ECO:0000256" key="13">
    <source>
        <dbReference type="ARBA" id="ARBA00022604"/>
    </source>
</evidence>
<evidence type="ECO:0000256" key="3">
    <source>
        <dbReference type="ARBA" id="ARBA00004285"/>
    </source>
</evidence>
<dbReference type="GO" id="GO:0046332">
    <property type="term" value="F:SMAD binding"/>
    <property type="evidence" value="ECO:0007669"/>
    <property type="project" value="TreeGrafter"/>
</dbReference>
<dbReference type="InterPro" id="IPR055110">
    <property type="entry name" value="RECK-like_N"/>
</dbReference>
<dbReference type="GO" id="GO:0043235">
    <property type="term" value="C:receptor complex"/>
    <property type="evidence" value="ECO:0007669"/>
    <property type="project" value="TreeGrafter"/>
</dbReference>
<gene>
    <name evidence="39" type="ORF">JRQ81_005284</name>
</gene>
<dbReference type="CDD" id="cd23537">
    <property type="entry name" value="TFP_LU_ECD_ALK5"/>
    <property type="match status" value="1"/>
</dbReference>
<keyword evidence="29 35" id="KW-0675">Receptor</keyword>
<dbReference type="GO" id="GO:0005025">
    <property type="term" value="F:transforming growth factor beta receptor activity, type I"/>
    <property type="evidence" value="ECO:0007669"/>
    <property type="project" value="TreeGrafter"/>
</dbReference>
<evidence type="ECO:0000313" key="40">
    <source>
        <dbReference type="Proteomes" id="UP001142489"/>
    </source>
</evidence>
<evidence type="ECO:0000256" key="30">
    <source>
        <dbReference type="ARBA" id="ARBA00023180"/>
    </source>
</evidence>
<evidence type="ECO:0000256" key="24">
    <source>
        <dbReference type="ARBA" id="ARBA00022843"/>
    </source>
</evidence>
<dbReference type="FunFam" id="3.30.200.20:FF:000023">
    <property type="entry name" value="Receptor protein serine/threonine kinase"/>
    <property type="match status" value="1"/>
</dbReference>
<dbReference type="Gene3D" id="3.30.200.20">
    <property type="entry name" value="Phosphorylase Kinase, domain 1"/>
    <property type="match status" value="1"/>
</dbReference>
<feature type="binding site" evidence="34">
    <location>
        <position position="226"/>
    </location>
    <ligand>
        <name>ATP</name>
        <dbReference type="ChEBI" id="CHEBI:30616"/>
    </ligand>
</feature>
<evidence type="ECO:0000259" key="37">
    <source>
        <dbReference type="PROSITE" id="PS50011"/>
    </source>
</evidence>
<dbReference type="GO" id="GO:0005576">
    <property type="term" value="C:extracellular region"/>
    <property type="evidence" value="ECO:0007669"/>
    <property type="project" value="UniProtKB-SubCell"/>
</dbReference>
<evidence type="ECO:0000256" key="2">
    <source>
        <dbReference type="ARBA" id="ARBA00004251"/>
    </source>
</evidence>
<dbReference type="InterPro" id="IPR003605">
    <property type="entry name" value="GS_dom"/>
</dbReference>
<protein>
    <recommendedName>
        <fullName evidence="35">Serine/threonine-protein kinase receptor</fullName>
        <ecNumber evidence="35">2.7.11.30</ecNumber>
    </recommendedName>
</protein>
<proteinExistence type="inferred from homology"/>
<evidence type="ECO:0000256" key="31">
    <source>
        <dbReference type="ARBA" id="ARBA00023211"/>
    </source>
</evidence>
<evidence type="ECO:0000256" key="32">
    <source>
        <dbReference type="ARBA" id="ARBA00047681"/>
    </source>
</evidence>
<evidence type="ECO:0000256" key="15">
    <source>
        <dbReference type="ARBA" id="ARBA00022692"/>
    </source>
</evidence>
<dbReference type="FunFam" id="2.10.60.10:FF:000005">
    <property type="entry name" value="Receptor protein serine/threonine kinase"/>
    <property type="match status" value="1"/>
</dbReference>
<dbReference type="GO" id="GO:0005524">
    <property type="term" value="F:ATP binding"/>
    <property type="evidence" value="ECO:0007669"/>
    <property type="project" value="UniProtKB-UniRule"/>
</dbReference>
<dbReference type="InterPro" id="IPR011009">
    <property type="entry name" value="Kinase-like_dom_sf"/>
</dbReference>
<keyword evidence="28" id="KW-1015">Disulfide bond</keyword>
<keyword evidence="17 35" id="KW-0479">Metal-binding</keyword>
<evidence type="ECO:0000256" key="36">
    <source>
        <dbReference type="SAM" id="SignalP"/>
    </source>
</evidence>
<comment type="caution">
    <text evidence="39">The sequence shown here is derived from an EMBL/GenBank/DDBJ whole genome shotgun (WGS) entry which is preliminary data.</text>
</comment>
<keyword evidence="15" id="KW-0812">Transmembrane</keyword>
<evidence type="ECO:0000256" key="9">
    <source>
        <dbReference type="ARBA" id="ARBA00022499"/>
    </source>
</evidence>
<dbReference type="PRINTS" id="PR00653">
    <property type="entry name" value="ACTIVIN2R"/>
</dbReference>
<dbReference type="SMART" id="SM00220">
    <property type="entry name" value="S_TKc"/>
    <property type="match status" value="1"/>
</dbReference>
<dbReference type="GO" id="GO:0007507">
    <property type="term" value="P:heart development"/>
    <property type="evidence" value="ECO:0007669"/>
    <property type="project" value="TreeGrafter"/>
</dbReference>
<dbReference type="CDD" id="cd14143">
    <property type="entry name" value="STKc_TGFbR1_ACVR1b_ACVR1c"/>
    <property type="match status" value="1"/>
</dbReference>
<keyword evidence="16" id="KW-0053">Apoptosis</keyword>
<evidence type="ECO:0000256" key="27">
    <source>
        <dbReference type="ARBA" id="ARBA00023136"/>
    </source>
</evidence>
<evidence type="ECO:0000256" key="17">
    <source>
        <dbReference type="ARBA" id="ARBA00022723"/>
    </source>
</evidence>
<dbReference type="EMBL" id="JAPFRF010000012">
    <property type="protein sequence ID" value="KAJ7313678.1"/>
    <property type="molecule type" value="Genomic_DNA"/>
</dbReference>
<keyword evidence="12" id="KW-0597">Phosphoprotein</keyword>
<dbReference type="Gene3D" id="2.10.60.10">
    <property type="entry name" value="CD59"/>
    <property type="match status" value="1"/>
</dbReference>
<evidence type="ECO:0000256" key="19">
    <source>
        <dbReference type="ARBA" id="ARBA00022741"/>
    </source>
</evidence>
<dbReference type="GO" id="GO:0045121">
    <property type="term" value="C:membrane raft"/>
    <property type="evidence" value="ECO:0007669"/>
    <property type="project" value="UniProtKB-SubCell"/>
</dbReference>
<evidence type="ECO:0000256" key="35">
    <source>
        <dbReference type="RuleBase" id="RU361271"/>
    </source>
</evidence>
<dbReference type="InterPro" id="IPR000719">
    <property type="entry name" value="Prot_kinase_dom"/>
</dbReference>
<comment type="catalytic activity">
    <reaction evidence="33 35">
        <text>L-threonyl-[receptor-protein] + ATP = O-phospho-L-threonyl-[receptor-protein] + ADP + H(+)</text>
        <dbReference type="Rhea" id="RHEA:44880"/>
        <dbReference type="Rhea" id="RHEA-COMP:11024"/>
        <dbReference type="Rhea" id="RHEA-COMP:11025"/>
        <dbReference type="ChEBI" id="CHEBI:15378"/>
        <dbReference type="ChEBI" id="CHEBI:30013"/>
        <dbReference type="ChEBI" id="CHEBI:30616"/>
        <dbReference type="ChEBI" id="CHEBI:61977"/>
        <dbReference type="ChEBI" id="CHEBI:456216"/>
        <dbReference type="EC" id="2.7.11.30"/>
    </reaction>
</comment>
<evidence type="ECO:0000256" key="4">
    <source>
        <dbReference type="ARBA" id="ARBA00004435"/>
    </source>
</evidence>
<dbReference type="Pfam" id="PF00069">
    <property type="entry name" value="Pkinase"/>
    <property type="match status" value="1"/>
</dbReference>
<comment type="cofactor">
    <cofactor evidence="35">
        <name>Mg(2+)</name>
        <dbReference type="ChEBI" id="CHEBI:18420"/>
    </cofactor>
    <cofactor evidence="35">
        <name>Mn(2+)</name>
        <dbReference type="ChEBI" id="CHEBI:29035"/>
    </cofactor>
</comment>
<dbReference type="OrthoDB" id="69842at2759"/>